<reference evidence="3 4" key="1">
    <citation type="submission" date="2019-06" db="EMBL/GenBank/DDBJ databases">
        <title>Sequencing the genomes of 1000 actinobacteria strains.</title>
        <authorList>
            <person name="Klenk H.-P."/>
        </authorList>
    </citation>
    <scope>NUCLEOTIDE SEQUENCE [LARGE SCALE GENOMIC DNA]</scope>
    <source>
        <strain evidence="3 4">DSM 12362</strain>
    </source>
</reference>
<dbReference type="PANTHER" id="PTHR33383:SF1">
    <property type="entry name" value="MEMBRANE PROTEIN INSERTION EFFICIENCY FACTOR-RELATED"/>
    <property type="match status" value="1"/>
</dbReference>
<dbReference type="RefSeq" id="WP_420359339.1">
    <property type="nucleotide sequence ID" value="NZ_BAAAIL010000003.1"/>
</dbReference>
<gene>
    <name evidence="3" type="ORF">FB476_0036</name>
</gene>
<comment type="function">
    <text evidence="1">Could be involved in insertion of integral membrane proteins into the membrane.</text>
</comment>
<accession>A0A543KJF0</accession>
<sequence length="123" mass="13432">MTAVAPTDELRDVHRGGVAEGEPRSRAALPLVLLVRLYQRTISPLLGPVCRYYPSCSAYSVTALERFGPVRGTWLTLLRLLRCNPFARGGVDHVPPRRRPEGVPCTHDHVGTGAPGRPDPASR</sequence>
<evidence type="ECO:0000313" key="3">
    <source>
        <dbReference type="EMBL" id="TQM95203.1"/>
    </source>
</evidence>
<dbReference type="NCBIfam" id="TIGR00278">
    <property type="entry name" value="membrane protein insertion efficiency factor YidD"/>
    <property type="match status" value="1"/>
</dbReference>
<keyword evidence="4" id="KW-1185">Reference proteome</keyword>
<keyword evidence="1" id="KW-0472">Membrane</keyword>
<feature type="compositionally biased region" description="Basic and acidic residues" evidence="2">
    <location>
        <begin position="92"/>
        <end position="110"/>
    </location>
</feature>
<dbReference type="Proteomes" id="UP000315133">
    <property type="component" value="Unassembled WGS sequence"/>
</dbReference>
<evidence type="ECO:0000256" key="2">
    <source>
        <dbReference type="SAM" id="MobiDB-lite"/>
    </source>
</evidence>
<evidence type="ECO:0000256" key="1">
    <source>
        <dbReference type="HAMAP-Rule" id="MF_00386"/>
    </source>
</evidence>
<dbReference type="SMART" id="SM01234">
    <property type="entry name" value="Haemolytic"/>
    <property type="match status" value="1"/>
</dbReference>
<dbReference type="EMBL" id="VFPU01000001">
    <property type="protein sequence ID" value="TQM95203.1"/>
    <property type="molecule type" value="Genomic_DNA"/>
</dbReference>
<dbReference type="PANTHER" id="PTHR33383">
    <property type="entry name" value="MEMBRANE PROTEIN INSERTION EFFICIENCY FACTOR-RELATED"/>
    <property type="match status" value="1"/>
</dbReference>
<dbReference type="Pfam" id="PF01809">
    <property type="entry name" value="YidD"/>
    <property type="match status" value="1"/>
</dbReference>
<evidence type="ECO:0000313" key="4">
    <source>
        <dbReference type="Proteomes" id="UP000315133"/>
    </source>
</evidence>
<dbReference type="HAMAP" id="MF_00386">
    <property type="entry name" value="UPF0161_YidD"/>
    <property type="match status" value="1"/>
</dbReference>
<dbReference type="AlphaFoldDB" id="A0A543KJF0"/>
<dbReference type="InterPro" id="IPR002696">
    <property type="entry name" value="Membr_insert_effic_factor_YidD"/>
</dbReference>
<comment type="subcellular location">
    <subcellularLocation>
        <location evidence="1">Cell membrane</location>
        <topology evidence="1">Peripheral membrane protein</topology>
        <orientation evidence="1">Cytoplasmic side</orientation>
    </subcellularLocation>
</comment>
<feature type="region of interest" description="Disordered" evidence="2">
    <location>
        <begin position="92"/>
        <end position="123"/>
    </location>
</feature>
<comment type="caution">
    <text evidence="3">The sequence shown here is derived from an EMBL/GenBank/DDBJ whole genome shotgun (WGS) entry which is preliminary data.</text>
</comment>
<proteinExistence type="inferred from homology"/>
<keyword evidence="1" id="KW-1003">Cell membrane</keyword>
<protein>
    <recommendedName>
        <fullName evidence="1">Putative membrane protein insertion efficiency factor</fullName>
    </recommendedName>
</protein>
<name>A0A543KJF0_9MICO</name>
<organism evidence="3 4">
    <name type="scientific">Ornithinimicrobium humiphilum</name>
    <dbReference type="NCBI Taxonomy" id="125288"/>
    <lineage>
        <taxon>Bacteria</taxon>
        <taxon>Bacillati</taxon>
        <taxon>Actinomycetota</taxon>
        <taxon>Actinomycetes</taxon>
        <taxon>Micrococcales</taxon>
        <taxon>Ornithinimicrobiaceae</taxon>
        <taxon>Ornithinimicrobium</taxon>
    </lineage>
</organism>
<comment type="similarity">
    <text evidence="1">Belongs to the UPF0161 family.</text>
</comment>
<dbReference type="GO" id="GO:0005886">
    <property type="term" value="C:plasma membrane"/>
    <property type="evidence" value="ECO:0007669"/>
    <property type="project" value="UniProtKB-SubCell"/>
</dbReference>